<dbReference type="AlphaFoldDB" id="A0A8J2LG70"/>
<dbReference type="GO" id="GO:0020037">
    <property type="term" value="F:heme binding"/>
    <property type="evidence" value="ECO:0007669"/>
    <property type="project" value="InterPro"/>
</dbReference>
<evidence type="ECO:0000313" key="4">
    <source>
        <dbReference type="EMBL" id="CAG7822079.1"/>
    </source>
</evidence>
<evidence type="ECO:0000256" key="1">
    <source>
        <dbReference type="ARBA" id="ARBA00010617"/>
    </source>
</evidence>
<protein>
    <recommendedName>
        <fullName evidence="6">Cytochrome P450</fullName>
    </recommendedName>
</protein>
<dbReference type="GO" id="GO:0005737">
    <property type="term" value="C:cytoplasm"/>
    <property type="evidence" value="ECO:0007669"/>
    <property type="project" value="TreeGrafter"/>
</dbReference>
<dbReference type="GO" id="GO:0006805">
    <property type="term" value="P:xenobiotic metabolic process"/>
    <property type="evidence" value="ECO:0007669"/>
    <property type="project" value="TreeGrafter"/>
</dbReference>
<dbReference type="GO" id="GO:0006082">
    <property type="term" value="P:organic acid metabolic process"/>
    <property type="evidence" value="ECO:0007669"/>
    <property type="project" value="TreeGrafter"/>
</dbReference>
<gene>
    <name evidence="4" type="ORF">AFUS01_LOCUS32370</name>
</gene>
<dbReference type="Proteomes" id="UP000708208">
    <property type="component" value="Unassembled WGS sequence"/>
</dbReference>
<dbReference type="GO" id="GO:0005506">
    <property type="term" value="F:iron ion binding"/>
    <property type="evidence" value="ECO:0007669"/>
    <property type="project" value="InterPro"/>
</dbReference>
<dbReference type="PANTHER" id="PTHR24300">
    <property type="entry name" value="CYTOCHROME P450 508A4-RELATED"/>
    <property type="match status" value="1"/>
</dbReference>
<dbReference type="EMBL" id="CAJVCH010525251">
    <property type="protein sequence ID" value="CAG7822079.1"/>
    <property type="molecule type" value="Genomic_DNA"/>
</dbReference>
<evidence type="ECO:0000256" key="2">
    <source>
        <dbReference type="ARBA" id="ARBA00022723"/>
    </source>
</evidence>
<name>A0A8J2LG70_9HEXA</name>
<proteinExistence type="inferred from homology"/>
<accession>A0A8J2LG70</accession>
<dbReference type="InterPro" id="IPR001128">
    <property type="entry name" value="Cyt_P450"/>
</dbReference>
<comment type="caution">
    <text evidence="4">The sequence shown here is derived from an EMBL/GenBank/DDBJ whole genome shotgun (WGS) entry which is preliminary data.</text>
</comment>
<dbReference type="OrthoDB" id="3934656at2759"/>
<keyword evidence="3" id="KW-0408">Iron</keyword>
<feature type="non-terminal residue" evidence="4">
    <location>
        <position position="1"/>
    </location>
</feature>
<dbReference type="InterPro" id="IPR050182">
    <property type="entry name" value="Cytochrome_P450_fam2"/>
</dbReference>
<dbReference type="PANTHER" id="PTHR24300:SF375">
    <property type="entry name" value="CYTOCHROME P450 FAMILY"/>
    <property type="match status" value="1"/>
</dbReference>
<sequence length="125" mass="13729">MSTKAFLGRPRLNVFTASSDDGIVRGIGFTDGTHWTEQRRFALKNLREFGIGAKSMEGKIQEEVSELVGSLKAREGKPIPVKGLFNIPVINAFWSILLGHKLKENDPESLAALRSLTGVMDDTSL</sequence>
<dbReference type="Pfam" id="PF00067">
    <property type="entry name" value="p450"/>
    <property type="match status" value="1"/>
</dbReference>
<evidence type="ECO:0000256" key="3">
    <source>
        <dbReference type="ARBA" id="ARBA00023004"/>
    </source>
</evidence>
<comment type="similarity">
    <text evidence="1">Belongs to the cytochrome P450 family.</text>
</comment>
<organism evidence="4 5">
    <name type="scientific">Allacma fusca</name>
    <dbReference type="NCBI Taxonomy" id="39272"/>
    <lineage>
        <taxon>Eukaryota</taxon>
        <taxon>Metazoa</taxon>
        <taxon>Ecdysozoa</taxon>
        <taxon>Arthropoda</taxon>
        <taxon>Hexapoda</taxon>
        <taxon>Collembola</taxon>
        <taxon>Symphypleona</taxon>
        <taxon>Sminthuridae</taxon>
        <taxon>Allacma</taxon>
    </lineage>
</organism>
<reference evidence="4" key="1">
    <citation type="submission" date="2021-06" db="EMBL/GenBank/DDBJ databases">
        <authorList>
            <person name="Hodson N. C."/>
            <person name="Mongue J. A."/>
            <person name="Jaron S. K."/>
        </authorList>
    </citation>
    <scope>NUCLEOTIDE SEQUENCE</scope>
</reference>
<dbReference type="GO" id="GO:0016712">
    <property type="term" value="F:oxidoreductase activity, acting on paired donors, with incorporation or reduction of molecular oxygen, reduced flavin or flavoprotein as one donor, and incorporation of one atom of oxygen"/>
    <property type="evidence" value="ECO:0007669"/>
    <property type="project" value="TreeGrafter"/>
</dbReference>
<keyword evidence="5" id="KW-1185">Reference proteome</keyword>
<keyword evidence="2" id="KW-0479">Metal-binding</keyword>
<evidence type="ECO:0000313" key="5">
    <source>
        <dbReference type="Proteomes" id="UP000708208"/>
    </source>
</evidence>
<evidence type="ECO:0008006" key="6">
    <source>
        <dbReference type="Google" id="ProtNLM"/>
    </source>
</evidence>